<comment type="similarity">
    <text evidence="1">Belongs to the WSCD family.</text>
</comment>
<reference evidence="3" key="1">
    <citation type="submission" date="2023-11" db="EMBL/GenBank/DDBJ databases">
        <title>Genome assemblies of two species of porcelain crab, Petrolisthes cinctipes and Petrolisthes manimaculis (Anomura: Porcellanidae).</title>
        <authorList>
            <person name="Angst P."/>
        </authorList>
    </citation>
    <scope>NUCLEOTIDE SEQUENCE</scope>
    <source>
        <strain evidence="3">PB745_02</strain>
        <tissue evidence="3">Gill</tissue>
    </source>
</reference>
<dbReference type="InterPro" id="IPR027417">
    <property type="entry name" value="P-loop_NTPase"/>
</dbReference>
<dbReference type="InterPro" id="IPR051589">
    <property type="entry name" value="Sialate-O-sulfotransferase"/>
</dbReference>
<organism evidence="3 4">
    <name type="scientific">Petrolisthes manimaculis</name>
    <dbReference type="NCBI Taxonomy" id="1843537"/>
    <lineage>
        <taxon>Eukaryota</taxon>
        <taxon>Metazoa</taxon>
        <taxon>Ecdysozoa</taxon>
        <taxon>Arthropoda</taxon>
        <taxon>Crustacea</taxon>
        <taxon>Multicrustacea</taxon>
        <taxon>Malacostraca</taxon>
        <taxon>Eumalacostraca</taxon>
        <taxon>Eucarida</taxon>
        <taxon>Decapoda</taxon>
        <taxon>Pleocyemata</taxon>
        <taxon>Anomura</taxon>
        <taxon>Galatheoidea</taxon>
        <taxon>Porcellanidae</taxon>
        <taxon>Petrolisthes</taxon>
    </lineage>
</organism>
<keyword evidence="4" id="KW-1185">Reference proteome</keyword>
<sequence>MDQRGTKTLVVRLTSGNYSQAEATQPRRGGREERCRATASVVSVVRVNPFREKYAKTGLLFLEIGDDRYQNFDGHWCEPALRPPENLLPISTPKHLPPSSLPLSKIYPVHLPNTENGKLPLERSNKMWAIWEKDDHDSPCREYLVRFSKGLPQVQLMSFPGSGNSWTRYLLEASTGIFTGSFYNDYRIYKTGMIGERAKPNDGRTLVQKTHGRVFKSSKLPIVPAVLLIRNPAKSIISCFKLKTSRSQVTQISYQRFNTSKFHQLVPKLLEKWEMVAMDSLLEKKAPVHLVYYEHLKEDPISTLRGILAFLG</sequence>
<dbReference type="EMBL" id="JAWZYT010000522">
    <property type="protein sequence ID" value="KAK4322360.1"/>
    <property type="molecule type" value="Genomic_DNA"/>
</dbReference>
<dbReference type="PANTHER" id="PTHR45964:SF5">
    <property type="entry name" value="WSCD FAMILY MEMBER CG9164"/>
    <property type="match status" value="1"/>
</dbReference>
<evidence type="ECO:0000313" key="4">
    <source>
        <dbReference type="Proteomes" id="UP001292094"/>
    </source>
</evidence>
<dbReference type="GO" id="GO:0008146">
    <property type="term" value="F:sulfotransferase activity"/>
    <property type="evidence" value="ECO:0007669"/>
    <property type="project" value="InterPro"/>
</dbReference>
<dbReference type="AlphaFoldDB" id="A0AAE1QA25"/>
<dbReference type="Proteomes" id="UP001292094">
    <property type="component" value="Unassembled WGS sequence"/>
</dbReference>
<accession>A0AAE1QA25</accession>
<dbReference type="PANTHER" id="PTHR45964">
    <property type="entry name" value="WSCD FAMILY MEMBER CG9164"/>
    <property type="match status" value="1"/>
</dbReference>
<name>A0AAE1QA25_9EUCA</name>
<comment type="caution">
    <text evidence="3">The sequence shown here is derived from an EMBL/GenBank/DDBJ whole genome shotgun (WGS) entry which is preliminary data.</text>
</comment>
<dbReference type="Pfam" id="PF00685">
    <property type="entry name" value="Sulfotransfer_1"/>
    <property type="match status" value="1"/>
</dbReference>
<evidence type="ECO:0000313" key="3">
    <source>
        <dbReference type="EMBL" id="KAK4322360.1"/>
    </source>
</evidence>
<evidence type="ECO:0000256" key="1">
    <source>
        <dbReference type="ARBA" id="ARBA00010236"/>
    </source>
</evidence>
<evidence type="ECO:0000259" key="2">
    <source>
        <dbReference type="Pfam" id="PF00685"/>
    </source>
</evidence>
<protein>
    <recommendedName>
        <fullName evidence="2">Sulfotransferase domain-containing protein</fullName>
    </recommendedName>
</protein>
<proteinExistence type="inferred from homology"/>
<dbReference type="Gene3D" id="3.40.50.300">
    <property type="entry name" value="P-loop containing nucleotide triphosphate hydrolases"/>
    <property type="match status" value="1"/>
</dbReference>
<dbReference type="InterPro" id="IPR000863">
    <property type="entry name" value="Sulfotransferase_dom"/>
</dbReference>
<dbReference type="SUPFAM" id="SSF52540">
    <property type="entry name" value="P-loop containing nucleoside triphosphate hydrolases"/>
    <property type="match status" value="1"/>
</dbReference>
<gene>
    <name evidence="3" type="ORF">Pmani_006874</name>
</gene>
<feature type="domain" description="Sulfotransferase" evidence="2">
    <location>
        <begin position="152"/>
        <end position="312"/>
    </location>
</feature>